<dbReference type="GeneID" id="37201623"/>
<gene>
    <name evidence="4" type="ORF">BO97DRAFT_428920</name>
</gene>
<evidence type="ECO:0000256" key="2">
    <source>
        <dbReference type="ARBA" id="ARBA00023242"/>
    </source>
</evidence>
<evidence type="ECO:0000313" key="4">
    <source>
        <dbReference type="EMBL" id="RAL07880.1"/>
    </source>
</evidence>
<evidence type="ECO:0008006" key="6">
    <source>
        <dbReference type="Google" id="ProtNLM"/>
    </source>
</evidence>
<dbReference type="AlphaFoldDB" id="A0A395HJD2"/>
<dbReference type="InterPro" id="IPR021858">
    <property type="entry name" value="Fun_TF"/>
</dbReference>
<accession>A0A395HJD2</accession>
<name>A0A395HJD2_ASPHC</name>
<dbReference type="EMBL" id="KZ824323">
    <property type="protein sequence ID" value="RAL07880.1"/>
    <property type="molecule type" value="Genomic_DNA"/>
</dbReference>
<dbReference type="Pfam" id="PF11951">
    <property type="entry name" value="Fungal_trans_2"/>
    <property type="match status" value="1"/>
</dbReference>
<keyword evidence="2" id="KW-0539">Nucleus</keyword>
<evidence type="ECO:0000256" key="3">
    <source>
        <dbReference type="SAM" id="MobiDB-lite"/>
    </source>
</evidence>
<keyword evidence="5" id="KW-1185">Reference proteome</keyword>
<dbReference type="GO" id="GO:0005634">
    <property type="term" value="C:nucleus"/>
    <property type="evidence" value="ECO:0007669"/>
    <property type="project" value="UniProtKB-SubCell"/>
</dbReference>
<proteinExistence type="predicted"/>
<dbReference type="GO" id="GO:0003700">
    <property type="term" value="F:DNA-binding transcription factor activity"/>
    <property type="evidence" value="ECO:0007669"/>
    <property type="project" value="TreeGrafter"/>
</dbReference>
<dbReference type="PANTHER" id="PTHR37534">
    <property type="entry name" value="TRANSCRIPTIONAL ACTIVATOR PROTEIN UGA3"/>
    <property type="match status" value="1"/>
</dbReference>
<dbReference type="RefSeq" id="XP_025547034.1">
    <property type="nucleotide sequence ID" value="XM_025697334.1"/>
</dbReference>
<dbReference type="GO" id="GO:0000976">
    <property type="term" value="F:transcription cis-regulatory region binding"/>
    <property type="evidence" value="ECO:0007669"/>
    <property type="project" value="TreeGrafter"/>
</dbReference>
<dbReference type="OrthoDB" id="25818at2759"/>
<protein>
    <recommendedName>
        <fullName evidence="6">Zn(2)-C6 fungal-type domain-containing protein</fullName>
    </recommendedName>
</protein>
<sequence length="508" mass="56683">MLHEKIQHAALVARSAANATVHAPVCRRCQVKRLKCEGYPPRYVNLEEPSIHKRPRTENTSLYQHGIFMLLASEASSNTPNNSIVISQPPSSVEVRPRKSSSRSSKPSSRRRTRTRGQQPVTNTRATSAFMQEDWRKIHKILESAENQRLVLYFRTTVCAALGIETSGTPNPYRAYVLPLAHQDLGNLHAVLALASCHQHPSEAQPSTNKISVAAMIEHQLAGMQSLSALLIREELYGLGAEELDILLGTVLPLCALRCESSILYVDNELLTVSRSASRASPRTAFLITTLAWLNLLRGFSGAEKLAYDEDVHRCVLQFDHFNLESMFGCPVDLFYRISRILSSAKHYLAGALSFYNFEQTLAEAERFFRTWVAKDSIETDPAPSPSTSLFPPSTLTDEWKALAEAYRHACIIRVLRFPDTRLIPCEDPTIEASVVGILDAAASIATESPLVQAVAVPALHCRRRNVRAASAAVWEEIAQQVDESKNVPWMEYTCSIGLVRQHDYLFF</sequence>
<organism evidence="4 5">
    <name type="scientific">Aspergillus homomorphus (strain CBS 101889)</name>
    <dbReference type="NCBI Taxonomy" id="1450537"/>
    <lineage>
        <taxon>Eukaryota</taxon>
        <taxon>Fungi</taxon>
        <taxon>Dikarya</taxon>
        <taxon>Ascomycota</taxon>
        <taxon>Pezizomycotina</taxon>
        <taxon>Eurotiomycetes</taxon>
        <taxon>Eurotiomycetidae</taxon>
        <taxon>Eurotiales</taxon>
        <taxon>Aspergillaceae</taxon>
        <taxon>Aspergillus</taxon>
        <taxon>Aspergillus subgen. Circumdati</taxon>
    </lineage>
</organism>
<feature type="compositionally biased region" description="Polar residues" evidence="3">
    <location>
        <begin position="79"/>
        <end position="88"/>
    </location>
</feature>
<dbReference type="VEuPathDB" id="FungiDB:BO97DRAFT_428920"/>
<dbReference type="Proteomes" id="UP000248961">
    <property type="component" value="Unassembled WGS sequence"/>
</dbReference>
<feature type="region of interest" description="Disordered" evidence="3">
    <location>
        <begin position="79"/>
        <end position="126"/>
    </location>
</feature>
<dbReference type="STRING" id="1450537.A0A395HJD2"/>
<dbReference type="PANTHER" id="PTHR37534:SF49">
    <property type="entry name" value="LYSINE BIOSYNTHESIS REGULATORY PROTEIN LYS14"/>
    <property type="match status" value="1"/>
</dbReference>
<feature type="compositionally biased region" description="Polar residues" evidence="3">
    <location>
        <begin position="117"/>
        <end position="126"/>
    </location>
</feature>
<comment type="subcellular location">
    <subcellularLocation>
        <location evidence="1">Nucleus</location>
    </subcellularLocation>
</comment>
<evidence type="ECO:0000313" key="5">
    <source>
        <dbReference type="Proteomes" id="UP000248961"/>
    </source>
</evidence>
<evidence type="ECO:0000256" key="1">
    <source>
        <dbReference type="ARBA" id="ARBA00004123"/>
    </source>
</evidence>
<dbReference type="GO" id="GO:0045944">
    <property type="term" value="P:positive regulation of transcription by RNA polymerase II"/>
    <property type="evidence" value="ECO:0007669"/>
    <property type="project" value="TreeGrafter"/>
</dbReference>
<reference evidence="4 5" key="1">
    <citation type="submission" date="2018-02" db="EMBL/GenBank/DDBJ databases">
        <title>The genomes of Aspergillus section Nigri reveals drivers in fungal speciation.</title>
        <authorList>
            <consortium name="DOE Joint Genome Institute"/>
            <person name="Vesth T.C."/>
            <person name="Nybo J."/>
            <person name="Theobald S."/>
            <person name="Brandl J."/>
            <person name="Frisvad J.C."/>
            <person name="Nielsen K.F."/>
            <person name="Lyhne E.K."/>
            <person name="Kogle M.E."/>
            <person name="Kuo A."/>
            <person name="Riley R."/>
            <person name="Clum A."/>
            <person name="Nolan M."/>
            <person name="Lipzen A."/>
            <person name="Salamov A."/>
            <person name="Henrissat B."/>
            <person name="Wiebenga A."/>
            <person name="De vries R.P."/>
            <person name="Grigoriev I.V."/>
            <person name="Mortensen U.H."/>
            <person name="Andersen M.R."/>
            <person name="Baker S.E."/>
        </authorList>
    </citation>
    <scope>NUCLEOTIDE SEQUENCE [LARGE SCALE GENOMIC DNA]</scope>
    <source>
        <strain evidence="4 5">CBS 101889</strain>
    </source>
</reference>